<proteinExistence type="predicted"/>
<dbReference type="Proteomes" id="UP000324222">
    <property type="component" value="Unassembled WGS sequence"/>
</dbReference>
<protein>
    <submittedName>
        <fullName evidence="1">Uncharacterized protein</fullName>
    </submittedName>
</protein>
<evidence type="ECO:0000313" key="1">
    <source>
        <dbReference type="EMBL" id="MPC37732.1"/>
    </source>
</evidence>
<gene>
    <name evidence="1" type="ORF">E2C01_031222</name>
</gene>
<dbReference type="AlphaFoldDB" id="A0A5B7ETX8"/>
<keyword evidence="2" id="KW-1185">Reference proteome</keyword>
<evidence type="ECO:0000313" key="2">
    <source>
        <dbReference type="Proteomes" id="UP000324222"/>
    </source>
</evidence>
<reference evidence="1 2" key="1">
    <citation type="submission" date="2019-05" db="EMBL/GenBank/DDBJ databases">
        <title>Another draft genome of Portunus trituberculatus and its Hox gene families provides insights of decapod evolution.</title>
        <authorList>
            <person name="Jeong J.-H."/>
            <person name="Song I."/>
            <person name="Kim S."/>
            <person name="Choi T."/>
            <person name="Kim D."/>
            <person name="Ryu S."/>
            <person name="Kim W."/>
        </authorList>
    </citation>
    <scope>NUCLEOTIDE SEQUENCE [LARGE SCALE GENOMIC DNA]</scope>
    <source>
        <tissue evidence="1">Muscle</tissue>
    </source>
</reference>
<accession>A0A5B7ETX8</accession>
<sequence length="107" mass="11940">MDEREERGKILQAREDVRTGEQYNKRVQCKCLGQDLHTVTYSVRDTSLASGGLLAPWGPLGGGYSAFLHCQLGPSPPAVRRDPQQCRSDDGWHVATSTLRRNMRNNA</sequence>
<organism evidence="1 2">
    <name type="scientific">Portunus trituberculatus</name>
    <name type="common">Swimming crab</name>
    <name type="synonym">Neptunus trituberculatus</name>
    <dbReference type="NCBI Taxonomy" id="210409"/>
    <lineage>
        <taxon>Eukaryota</taxon>
        <taxon>Metazoa</taxon>
        <taxon>Ecdysozoa</taxon>
        <taxon>Arthropoda</taxon>
        <taxon>Crustacea</taxon>
        <taxon>Multicrustacea</taxon>
        <taxon>Malacostraca</taxon>
        <taxon>Eumalacostraca</taxon>
        <taxon>Eucarida</taxon>
        <taxon>Decapoda</taxon>
        <taxon>Pleocyemata</taxon>
        <taxon>Brachyura</taxon>
        <taxon>Eubrachyura</taxon>
        <taxon>Portunoidea</taxon>
        <taxon>Portunidae</taxon>
        <taxon>Portuninae</taxon>
        <taxon>Portunus</taxon>
    </lineage>
</organism>
<comment type="caution">
    <text evidence="1">The sequence shown here is derived from an EMBL/GenBank/DDBJ whole genome shotgun (WGS) entry which is preliminary data.</text>
</comment>
<dbReference type="EMBL" id="VSRR010003869">
    <property type="protein sequence ID" value="MPC37732.1"/>
    <property type="molecule type" value="Genomic_DNA"/>
</dbReference>
<name>A0A5B7ETX8_PORTR</name>